<dbReference type="SUPFAM" id="SSF53187">
    <property type="entry name" value="Zn-dependent exopeptidases"/>
    <property type="match status" value="1"/>
</dbReference>
<dbReference type="GO" id="GO:0019544">
    <property type="term" value="P:L-arginine catabolic process to L-glutamate"/>
    <property type="evidence" value="ECO:0007669"/>
    <property type="project" value="UniProtKB-UniRule"/>
</dbReference>
<comment type="pathway">
    <text evidence="5">Amino-acid degradation; L-arginine degradation via AST pathway; L-glutamate and succinate from L-arginine: step 5/5.</text>
</comment>
<feature type="binding site" evidence="5">
    <location>
        <position position="67"/>
    </location>
    <ligand>
        <name>Zn(2+)</name>
        <dbReference type="ChEBI" id="CHEBI:29105"/>
    </ligand>
</feature>
<accession>A0A175VIL1</accession>
<keyword evidence="1 5" id="KW-0056">Arginine metabolism</keyword>
<dbReference type="Proteomes" id="UP000078435">
    <property type="component" value="Unassembled WGS sequence"/>
</dbReference>
<organism evidence="9 10">
    <name type="scientific">Aeromonas enteropelogenes</name>
    <name type="common">Aeromonas trota</name>
    <dbReference type="NCBI Taxonomy" id="29489"/>
    <lineage>
        <taxon>Bacteria</taxon>
        <taxon>Pseudomonadati</taxon>
        <taxon>Pseudomonadota</taxon>
        <taxon>Gammaproteobacteria</taxon>
        <taxon>Aeromonadales</taxon>
        <taxon>Aeromonadaceae</taxon>
        <taxon>Aeromonas</taxon>
    </lineage>
</organism>
<comment type="caution">
    <text evidence="9">The sequence shown here is derived from an EMBL/GenBank/DDBJ whole genome shotgun (WGS) entry which is preliminary data.</text>
</comment>
<keyword evidence="4 5" id="KW-0862">Zinc</keyword>
<dbReference type="Gene3D" id="3.40.630.10">
    <property type="entry name" value="Zn peptidases"/>
    <property type="match status" value="1"/>
</dbReference>
<dbReference type="PANTHER" id="PTHR15162">
    <property type="entry name" value="ASPARTOACYLASE"/>
    <property type="match status" value="1"/>
</dbReference>
<feature type="domain" description="AstE/AspA barrel-sandwich hybrid" evidence="7">
    <location>
        <begin position="263"/>
        <end position="336"/>
    </location>
</feature>
<gene>
    <name evidence="5" type="primary">astE</name>
    <name evidence="9" type="ORF">LCR_10730</name>
</gene>
<dbReference type="EC" id="3.5.1.96" evidence="5 6"/>
<dbReference type="GO" id="GO:0016788">
    <property type="term" value="F:hydrolase activity, acting on ester bonds"/>
    <property type="evidence" value="ECO:0007669"/>
    <property type="project" value="UniProtKB-UniRule"/>
</dbReference>
<reference evidence="9 10" key="1">
    <citation type="submission" date="2016-02" db="EMBL/GenBank/DDBJ databases">
        <title>Draft genome sequence of Aeromonas trota strain 1999lcr isolated from cerebrospinal fluid (CSF).</title>
        <authorList>
            <person name="Dallagassa C.B."/>
            <person name="Prediger K.C."/>
            <person name="Weiss V.A."/>
            <person name="Assis F.E."/>
            <person name="Baura V."/>
            <person name="Cruz L.M."/>
            <person name="Souza E.M."/>
            <person name="Pedrosa F.O."/>
            <person name="Fadel-Picheth C.M."/>
        </authorList>
    </citation>
    <scope>NUCLEOTIDE SEQUENCE [LARGE SCALE GENOMIC DNA]</scope>
    <source>
        <strain evidence="9 10">1999lcr</strain>
    </source>
</reference>
<feature type="domain" description="Succinylglutamate desuccinylase/Aspartoacylase catalytic" evidence="8">
    <location>
        <begin position="55"/>
        <end position="244"/>
    </location>
</feature>
<protein>
    <recommendedName>
        <fullName evidence="5 6">Succinylglutamate desuccinylase</fullName>
        <ecNumber evidence="5 6">3.5.1.96</ecNumber>
    </recommendedName>
</protein>
<dbReference type="GO" id="GO:0009017">
    <property type="term" value="F:succinylglutamate desuccinylase activity"/>
    <property type="evidence" value="ECO:0007669"/>
    <property type="project" value="UniProtKB-UniRule"/>
</dbReference>
<dbReference type="InterPro" id="IPR007036">
    <property type="entry name" value="Aste_AspA_hybrid_dom"/>
</dbReference>
<dbReference type="Pfam" id="PF04952">
    <property type="entry name" value="AstE_AspA_hybrid"/>
    <property type="match status" value="1"/>
</dbReference>
<keyword evidence="3 5" id="KW-0378">Hydrolase</keyword>
<evidence type="ECO:0000256" key="6">
    <source>
        <dbReference type="NCBIfam" id="TIGR03242"/>
    </source>
</evidence>
<dbReference type="InterPro" id="IPR055438">
    <property type="entry name" value="AstE_AspA_cat"/>
</dbReference>
<feature type="binding site" evidence="5">
    <location>
        <position position="159"/>
    </location>
    <ligand>
        <name>Zn(2+)</name>
        <dbReference type="ChEBI" id="CHEBI:29105"/>
    </ligand>
</feature>
<dbReference type="Pfam" id="PF24827">
    <property type="entry name" value="AstE_AspA_cat"/>
    <property type="match status" value="1"/>
</dbReference>
<proteinExistence type="inferred from homology"/>
<dbReference type="UniPathway" id="UPA00185">
    <property type="reaction ID" value="UER00283"/>
</dbReference>
<dbReference type="PIRSF" id="PIRSF017020">
    <property type="entry name" value="AstE"/>
    <property type="match status" value="1"/>
</dbReference>
<dbReference type="NCBIfam" id="TIGR03242">
    <property type="entry name" value="arg_catab_astE"/>
    <property type="match status" value="1"/>
</dbReference>
<name>A0A175VIL1_AEREN</name>
<comment type="catalytic activity">
    <reaction evidence="5">
        <text>N-succinyl-L-glutamate + H2O = L-glutamate + succinate</text>
        <dbReference type="Rhea" id="RHEA:15169"/>
        <dbReference type="ChEBI" id="CHEBI:15377"/>
        <dbReference type="ChEBI" id="CHEBI:29985"/>
        <dbReference type="ChEBI" id="CHEBI:30031"/>
        <dbReference type="ChEBI" id="CHEBI:58763"/>
        <dbReference type="EC" id="3.5.1.96"/>
    </reaction>
</comment>
<dbReference type="HAMAP" id="MF_00767">
    <property type="entry name" value="Arg_catab_AstE"/>
    <property type="match status" value="1"/>
</dbReference>
<evidence type="ECO:0000313" key="10">
    <source>
        <dbReference type="Proteomes" id="UP000078435"/>
    </source>
</evidence>
<evidence type="ECO:0000256" key="5">
    <source>
        <dbReference type="HAMAP-Rule" id="MF_00767"/>
    </source>
</evidence>
<keyword evidence="2 5" id="KW-0479">Metal-binding</keyword>
<dbReference type="GO" id="GO:0008270">
    <property type="term" value="F:zinc ion binding"/>
    <property type="evidence" value="ECO:0007669"/>
    <property type="project" value="UniProtKB-UniRule"/>
</dbReference>
<comment type="function">
    <text evidence="5">Transforms N(2)-succinylglutamate into succinate and glutamate.</text>
</comment>
<dbReference type="CDD" id="cd03855">
    <property type="entry name" value="M14_ASTE"/>
    <property type="match status" value="1"/>
</dbReference>
<dbReference type="AlphaFoldDB" id="A0A175VIL1"/>
<dbReference type="OrthoDB" id="5290473at2"/>
<feature type="binding site" evidence="5">
    <location>
        <position position="64"/>
    </location>
    <ligand>
        <name>Zn(2+)</name>
        <dbReference type="ChEBI" id="CHEBI:29105"/>
    </ligand>
</feature>
<dbReference type="InterPro" id="IPR016681">
    <property type="entry name" value="SuccinylGlu_desuccinylase"/>
</dbReference>
<evidence type="ECO:0000256" key="2">
    <source>
        <dbReference type="ARBA" id="ARBA00022723"/>
    </source>
</evidence>
<sequence length="341" mass="38861">MIPQHDFLALTRSHEWQLEPFSYALANGDRVSVWDTGVLCLEPASGAGDQPGGRKDIVLSCGIHGNETAPIEICNQLLTRLLEGELQARHRILFLFGNPAAMNLGVREVEENMNRLFSGAHSKGEGLCNRERIRAMRLEQYVSRFFADPDRPRYHYDLHTAIRGSRHEKFAVYPFPHERPHCREQVQFLGACGVRTILLSGGPTTTFSYYSSHQHGAHAFTVELGKVRPFGENDMTRFIETKVALQELVTRDEVALEPWRAEDFTLFAIDRVINKRSEQFRFLFASDVDNFTEFPQGFVLAEDGDLRYTVEKPREAIVFPNANVEVGQRTVLLVVPTRLWD</sequence>
<dbReference type="PANTHER" id="PTHR15162:SF7">
    <property type="entry name" value="SUCCINYLGLUTAMATE DESUCCINYLASE"/>
    <property type="match status" value="1"/>
</dbReference>
<comment type="cofactor">
    <cofactor evidence="5">
        <name>Zn(2+)</name>
        <dbReference type="ChEBI" id="CHEBI:29105"/>
    </cofactor>
    <text evidence="5">Binds 1 zinc ion per subunit.</text>
</comment>
<evidence type="ECO:0000259" key="7">
    <source>
        <dbReference type="Pfam" id="PF04952"/>
    </source>
</evidence>
<evidence type="ECO:0000256" key="1">
    <source>
        <dbReference type="ARBA" id="ARBA00022503"/>
    </source>
</evidence>
<evidence type="ECO:0000256" key="4">
    <source>
        <dbReference type="ARBA" id="ARBA00022833"/>
    </source>
</evidence>
<dbReference type="STRING" id="29489.VL01_02205"/>
<evidence type="ECO:0000313" key="9">
    <source>
        <dbReference type="EMBL" id="KXU80565.1"/>
    </source>
</evidence>
<dbReference type="InterPro" id="IPR050178">
    <property type="entry name" value="AspA/AstE_fam"/>
</dbReference>
<evidence type="ECO:0000259" key="8">
    <source>
        <dbReference type="Pfam" id="PF24827"/>
    </source>
</evidence>
<dbReference type="NCBIfam" id="NF003706">
    <property type="entry name" value="PRK05324.1"/>
    <property type="match status" value="1"/>
</dbReference>
<feature type="active site" evidence="5">
    <location>
        <position position="223"/>
    </location>
</feature>
<dbReference type="RefSeq" id="WP_026458133.1">
    <property type="nucleotide sequence ID" value="NZ_JMGO02000003.1"/>
</dbReference>
<comment type="similarity">
    <text evidence="5">Belongs to the AspA/AstE family. Succinylglutamate desuccinylase subfamily.</text>
</comment>
<dbReference type="GO" id="GO:0019545">
    <property type="term" value="P:L-arginine catabolic process to succinate"/>
    <property type="evidence" value="ECO:0007669"/>
    <property type="project" value="UniProtKB-UniRule"/>
</dbReference>
<evidence type="ECO:0000256" key="3">
    <source>
        <dbReference type="ARBA" id="ARBA00022801"/>
    </source>
</evidence>
<dbReference type="EMBL" id="JMGO02000003">
    <property type="protein sequence ID" value="KXU80565.1"/>
    <property type="molecule type" value="Genomic_DNA"/>
</dbReference>